<comment type="caution">
    <text evidence="2">The sequence shown here is derived from an EMBL/GenBank/DDBJ whole genome shotgun (WGS) entry which is preliminary data.</text>
</comment>
<dbReference type="GeneID" id="70232373"/>
<dbReference type="RefSeq" id="XP_046064876.1">
    <property type="nucleotide sequence ID" value="XM_046205105.1"/>
</dbReference>
<organism evidence="2 3">
    <name type="scientific">Ogataea philodendri</name>
    <dbReference type="NCBI Taxonomy" id="1378263"/>
    <lineage>
        <taxon>Eukaryota</taxon>
        <taxon>Fungi</taxon>
        <taxon>Dikarya</taxon>
        <taxon>Ascomycota</taxon>
        <taxon>Saccharomycotina</taxon>
        <taxon>Pichiomycetes</taxon>
        <taxon>Pichiales</taxon>
        <taxon>Pichiaceae</taxon>
        <taxon>Ogataea</taxon>
    </lineage>
</organism>
<accession>A0A9P8PHF9</accession>
<dbReference type="EMBL" id="JAEUBE010000055">
    <property type="protein sequence ID" value="KAH3671700.1"/>
    <property type="molecule type" value="Genomic_DNA"/>
</dbReference>
<evidence type="ECO:0000256" key="1">
    <source>
        <dbReference type="SAM" id="MobiDB-lite"/>
    </source>
</evidence>
<feature type="region of interest" description="Disordered" evidence="1">
    <location>
        <begin position="1"/>
        <end position="20"/>
    </location>
</feature>
<protein>
    <submittedName>
        <fullName evidence="2">Uncharacterized protein</fullName>
    </submittedName>
</protein>
<name>A0A9P8PHF9_9ASCO</name>
<reference evidence="2" key="2">
    <citation type="submission" date="2021-01" db="EMBL/GenBank/DDBJ databases">
        <authorList>
            <person name="Schikora-Tamarit M.A."/>
        </authorList>
    </citation>
    <scope>NUCLEOTIDE SEQUENCE</scope>
    <source>
        <strain evidence="2">CBS6075</strain>
    </source>
</reference>
<reference evidence="2" key="1">
    <citation type="journal article" date="2021" name="Open Biol.">
        <title>Shared evolutionary footprints suggest mitochondrial oxidative damage underlies multiple complex I losses in fungi.</title>
        <authorList>
            <person name="Schikora-Tamarit M.A."/>
            <person name="Marcet-Houben M."/>
            <person name="Nosek J."/>
            <person name="Gabaldon T."/>
        </authorList>
    </citation>
    <scope>NUCLEOTIDE SEQUENCE</scope>
    <source>
        <strain evidence="2">CBS6075</strain>
    </source>
</reference>
<evidence type="ECO:0000313" key="3">
    <source>
        <dbReference type="Proteomes" id="UP000769157"/>
    </source>
</evidence>
<keyword evidence="3" id="KW-1185">Reference proteome</keyword>
<dbReference type="AlphaFoldDB" id="A0A9P8PHF9"/>
<proteinExistence type="predicted"/>
<dbReference type="Proteomes" id="UP000769157">
    <property type="component" value="Unassembled WGS sequence"/>
</dbReference>
<gene>
    <name evidence="2" type="ORF">OGAPHI_000405</name>
</gene>
<sequence length="84" mass="9053">MFCRSMNDSSEDDFAGLKSPNGFPGIRILFANKSSLKLDSYLLPNFSNSRLLNESGKSAMNSAVVCPSKLILNLCSALSSKVTC</sequence>
<evidence type="ECO:0000313" key="2">
    <source>
        <dbReference type="EMBL" id="KAH3671700.1"/>
    </source>
</evidence>